<gene>
    <name evidence="2" type="ORF">T07_9436</name>
</gene>
<feature type="compositionally biased region" description="Polar residues" evidence="1">
    <location>
        <begin position="159"/>
        <end position="169"/>
    </location>
</feature>
<keyword evidence="3" id="KW-1185">Reference proteome</keyword>
<dbReference type="AlphaFoldDB" id="A0A0V0RLB2"/>
<feature type="compositionally biased region" description="Low complexity" evidence="1">
    <location>
        <begin position="370"/>
        <end position="388"/>
    </location>
</feature>
<protein>
    <submittedName>
        <fullName evidence="2">Uncharacterized protein</fullName>
    </submittedName>
</protein>
<dbReference type="EMBL" id="JYDL01000134">
    <property type="protein sequence ID" value="KRX15316.1"/>
    <property type="molecule type" value="Genomic_DNA"/>
</dbReference>
<feature type="compositionally biased region" description="Basic residues" evidence="1">
    <location>
        <begin position="308"/>
        <end position="318"/>
    </location>
</feature>
<sequence length="487" mass="52780">MCGITTPELKSGRRRGMEVSDGGQVEREERRRGSRSTTSATNLGTRIVTRGRKKMLEASNRNAQKSTGRTAQRTRRAPSGDGERRASGPSGAECGGGNSYSGNAVTDRSEANSHRSPNVTKSGQPTKKASTPSPPKRRPTTSSSPRTPCLSKRGARSKIPSTPDTPSTSGGLGKQRVLVSPLLRTENLPDLEVLHRTEEQILQVERLRSVEWFLRSSDSRVAAAMCGTKTPALKSGRRRSNEVTNEGQTQRMERRRGSRSSTSATDLGTRMVTRGRKKMLEASVREVGHHGEASTSTVVVDVVVKKKNTGKTARRNRRAPSGDGDASGPSGADCGQADSYSGNAVTDRSEANSHRSPKVKKTGQPVIKASQTSPPKRTPTTSSSPRTPCLSKRGARSKIPSTPDTPSTSGGSGNQRLLVLPRTEEDYYTGNFPKHLSYRMALKRCHHPAKQVTLPKLMSILTLEKSGLETRMESPQQSRSLKLWTFS</sequence>
<dbReference type="Proteomes" id="UP000054630">
    <property type="component" value="Unassembled WGS sequence"/>
</dbReference>
<feature type="region of interest" description="Disordered" evidence="1">
    <location>
        <begin position="227"/>
        <end position="275"/>
    </location>
</feature>
<evidence type="ECO:0000313" key="3">
    <source>
        <dbReference type="Proteomes" id="UP000054630"/>
    </source>
</evidence>
<reference evidence="2 3" key="1">
    <citation type="submission" date="2015-01" db="EMBL/GenBank/DDBJ databases">
        <title>Evolution of Trichinella species and genotypes.</title>
        <authorList>
            <person name="Korhonen P.K."/>
            <person name="Edoardo P."/>
            <person name="Giuseppe L.R."/>
            <person name="Gasser R.B."/>
        </authorList>
    </citation>
    <scope>NUCLEOTIDE SEQUENCE [LARGE SCALE GENOMIC DNA]</scope>
    <source>
        <strain evidence="2">ISS37</strain>
    </source>
</reference>
<feature type="region of interest" description="Disordered" evidence="1">
    <location>
        <begin position="308"/>
        <end position="418"/>
    </location>
</feature>
<feature type="compositionally biased region" description="Polar residues" evidence="1">
    <location>
        <begin position="59"/>
        <end position="71"/>
    </location>
</feature>
<evidence type="ECO:0000256" key="1">
    <source>
        <dbReference type="SAM" id="MobiDB-lite"/>
    </source>
</evidence>
<proteinExistence type="predicted"/>
<accession>A0A0V0RLB2</accession>
<feature type="compositionally biased region" description="Low complexity" evidence="1">
    <location>
        <begin position="400"/>
        <end position="409"/>
    </location>
</feature>
<feature type="compositionally biased region" description="Low complexity" evidence="1">
    <location>
        <begin position="319"/>
        <end position="333"/>
    </location>
</feature>
<name>A0A0V0RLB2_9BILA</name>
<feature type="compositionally biased region" description="Polar residues" evidence="1">
    <location>
        <begin position="114"/>
        <end position="124"/>
    </location>
</feature>
<feature type="region of interest" description="Disordered" evidence="1">
    <location>
        <begin position="1"/>
        <end position="174"/>
    </location>
</feature>
<evidence type="ECO:0000313" key="2">
    <source>
        <dbReference type="EMBL" id="KRX15316.1"/>
    </source>
</evidence>
<comment type="caution">
    <text evidence="2">The sequence shown here is derived from an EMBL/GenBank/DDBJ whole genome shotgun (WGS) entry which is preliminary data.</text>
</comment>
<organism evidence="2 3">
    <name type="scientific">Trichinella nelsoni</name>
    <dbReference type="NCBI Taxonomy" id="6336"/>
    <lineage>
        <taxon>Eukaryota</taxon>
        <taxon>Metazoa</taxon>
        <taxon>Ecdysozoa</taxon>
        <taxon>Nematoda</taxon>
        <taxon>Enoplea</taxon>
        <taxon>Dorylaimia</taxon>
        <taxon>Trichinellida</taxon>
        <taxon>Trichinellidae</taxon>
        <taxon>Trichinella</taxon>
    </lineage>
</organism>